<dbReference type="Proteomes" id="UP000308652">
    <property type="component" value="Unassembled WGS sequence"/>
</dbReference>
<gene>
    <name evidence="1" type="ORF">BDQ12DRAFT_711792</name>
</gene>
<name>A0A5C3M4A7_9AGAR</name>
<protein>
    <submittedName>
        <fullName evidence="1">Uncharacterized protein</fullName>
    </submittedName>
</protein>
<evidence type="ECO:0000313" key="1">
    <source>
        <dbReference type="EMBL" id="TFK39667.1"/>
    </source>
</evidence>
<keyword evidence="2" id="KW-1185">Reference proteome</keyword>
<dbReference type="EMBL" id="ML213598">
    <property type="protein sequence ID" value="TFK39667.1"/>
    <property type="molecule type" value="Genomic_DNA"/>
</dbReference>
<proteinExistence type="predicted"/>
<organism evidence="1 2">
    <name type="scientific">Crucibulum laeve</name>
    <dbReference type="NCBI Taxonomy" id="68775"/>
    <lineage>
        <taxon>Eukaryota</taxon>
        <taxon>Fungi</taxon>
        <taxon>Dikarya</taxon>
        <taxon>Basidiomycota</taxon>
        <taxon>Agaricomycotina</taxon>
        <taxon>Agaricomycetes</taxon>
        <taxon>Agaricomycetidae</taxon>
        <taxon>Agaricales</taxon>
        <taxon>Agaricineae</taxon>
        <taxon>Nidulariaceae</taxon>
        <taxon>Crucibulum</taxon>
    </lineage>
</organism>
<evidence type="ECO:0000313" key="2">
    <source>
        <dbReference type="Proteomes" id="UP000308652"/>
    </source>
</evidence>
<dbReference type="AlphaFoldDB" id="A0A5C3M4A7"/>
<reference evidence="1 2" key="1">
    <citation type="journal article" date="2019" name="Nat. Ecol. Evol.">
        <title>Megaphylogeny resolves global patterns of mushroom evolution.</title>
        <authorList>
            <person name="Varga T."/>
            <person name="Krizsan K."/>
            <person name="Foldi C."/>
            <person name="Dima B."/>
            <person name="Sanchez-Garcia M."/>
            <person name="Sanchez-Ramirez S."/>
            <person name="Szollosi G.J."/>
            <person name="Szarkandi J.G."/>
            <person name="Papp V."/>
            <person name="Albert L."/>
            <person name="Andreopoulos W."/>
            <person name="Angelini C."/>
            <person name="Antonin V."/>
            <person name="Barry K.W."/>
            <person name="Bougher N.L."/>
            <person name="Buchanan P."/>
            <person name="Buyck B."/>
            <person name="Bense V."/>
            <person name="Catcheside P."/>
            <person name="Chovatia M."/>
            <person name="Cooper J."/>
            <person name="Damon W."/>
            <person name="Desjardin D."/>
            <person name="Finy P."/>
            <person name="Geml J."/>
            <person name="Haridas S."/>
            <person name="Hughes K."/>
            <person name="Justo A."/>
            <person name="Karasinski D."/>
            <person name="Kautmanova I."/>
            <person name="Kiss B."/>
            <person name="Kocsube S."/>
            <person name="Kotiranta H."/>
            <person name="LaButti K.M."/>
            <person name="Lechner B.E."/>
            <person name="Liimatainen K."/>
            <person name="Lipzen A."/>
            <person name="Lukacs Z."/>
            <person name="Mihaltcheva S."/>
            <person name="Morgado L.N."/>
            <person name="Niskanen T."/>
            <person name="Noordeloos M.E."/>
            <person name="Ohm R.A."/>
            <person name="Ortiz-Santana B."/>
            <person name="Ovrebo C."/>
            <person name="Racz N."/>
            <person name="Riley R."/>
            <person name="Savchenko A."/>
            <person name="Shiryaev A."/>
            <person name="Soop K."/>
            <person name="Spirin V."/>
            <person name="Szebenyi C."/>
            <person name="Tomsovsky M."/>
            <person name="Tulloss R.E."/>
            <person name="Uehling J."/>
            <person name="Grigoriev I.V."/>
            <person name="Vagvolgyi C."/>
            <person name="Papp T."/>
            <person name="Martin F.M."/>
            <person name="Miettinen O."/>
            <person name="Hibbett D.S."/>
            <person name="Nagy L.G."/>
        </authorList>
    </citation>
    <scope>NUCLEOTIDE SEQUENCE [LARGE SCALE GENOMIC DNA]</scope>
    <source>
        <strain evidence="1 2">CBS 166.37</strain>
    </source>
</reference>
<accession>A0A5C3M4A7</accession>
<sequence>MNAKPPGHSGFAHGDSFDSIKEGSVSNAILEWNQPQAGVGIKAQLKPATSTALIILTTNSNVGPSRKSNVLKAISDLKGSLSSTQARFLKSRFSKNHGTESRRIDPELKEGGLRGQCPKLKIRMDKQIVVAVDRRRENSLEDSEGGERKVLFLALLEQEELEEEVKMSGQEWLLRKRDGLVAIGCVFEIGGCKCS</sequence>